<keyword evidence="1" id="KW-0472">Membrane</keyword>
<gene>
    <name evidence="2" type="ORF">BN1204_040700</name>
</gene>
<feature type="transmembrane region" description="Helical" evidence="1">
    <location>
        <begin position="32"/>
        <end position="51"/>
    </location>
</feature>
<organism evidence="2">
    <name type="scientific">Neospora caninum (strain Liverpool)</name>
    <dbReference type="NCBI Taxonomy" id="572307"/>
    <lineage>
        <taxon>Eukaryota</taxon>
        <taxon>Sar</taxon>
        <taxon>Alveolata</taxon>
        <taxon>Apicomplexa</taxon>
        <taxon>Conoidasida</taxon>
        <taxon>Coccidia</taxon>
        <taxon>Eucoccidiorida</taxon>
        <taxon>Eimeriorina</taxon>
        <taxon>Sarcocystidae</taxon>
        <taxon>Neospora</taxon>
    </lineage>
</organism>
<sequence>MPHRSVVSCFSFFLFELPRTRSAPAAAPPRLLLFCLFCLFPVSPVFFYLSFSPALWPATVSHQPAHTFTYALTFPGKHDIRTSTRLFRPFGGVGYSLRVLNLRREKPTLSSGPFLPLQSKQNPSLAFLNTTAFGYAPQWYPHFPSENEQTQSSFSSIFASLPSSPFVSFSFFSSSPSISSSTTSSFSFPSAYRLRPGLSPLLCSLPASLGACGDWRLNREEGQAFSFAWPSFVAPFFPHRSPARPLRRSSFCRLFSAYAARDGPRKSGLFFLPVPPPLSADVRRPAYRDIPPHASLQGVRTAGEQRNARLSSRLKLWGIPAQRTETEWPAGAAPPPGIRAPRWTVDTDGNFKILEQHGPPQDERLVGWEDVLMEEQRSWNATGKTEAQILRGEKTLTYAEKFQQRIFEARKIPHFQFVHHQPRGRPALWIVRPKQGTKESPHPGNKRKKIDNCSPVYPSVCLCALDCVSGAYCELMKDDNPRVHALVSRIRSRYDRNALDIYNITLTADMPLCEVFFVGPIPELGRIFYARGGTLQYRVRPRFRTRCPTLAKDERLVQKYGGDGCPGLFPEWDEDGIMEELDECLNQPPPESECYPANLEWDNLAAFTPENVEERPYWYTHVHWPTRVAVQRAFEAGIADFRDVIEKEYEQLIAEDRQRARQLQYQQEHDDRVRRGDSNFAN</sequence>
<protein>
    <recommendedName>
        <fullName evidence="3">Transmembrane protein</fullName>
    </recommendedName>
</protein>
<evidence type="ECO:0000313" key="2">
    <source>
        <dbReference type="EMBL" id="CEL68299.1"/>
    </source>
</evidence>
<keyword evidence="1" id="KW-1133">Transmembrane helix</keyword>
<dbReference type="EMBL" id="LN714484">
    <property type="protein sequence ID" value="CEL68299.1"/>
    <property type="molecule type" value="Genomic_DNA"/>
</dbReference>
<accession>A0A0F7UEK4</accession>
<name>A0A0F7UEK4_NEOCL</name>
<dbReference type="AlphaFoldDB" id="A0A0F7UEK4"/>
<keyword evidence="1" id="KW-0812">Transmembrane</keyword>
<proteinExistence type="predicted"/>
<evidence type="ECO:0000256" key="1">
    <source>
        <dbReference type="SAM" id="Phobius"/>
    </source>
</evidence>
<evidence type="ECO:0008006" key="3">
    <source>
        <dbReference type="Google" id="ProtNLM"/>
    </source>
</evidence>
<reference evidence="2" key="1">
    <citation type="journal article" date="2015" name="PLoS ONE">
        <title>Comprehensive Evaluation of Toxoplasma gondii VEG and Neospora caninum LIV Genomes with Tachyzoite Stage Transcriptome and Proteome Defines Novel Transcript Features.</title>
        <authorList>
            <person name="Ramaprasad A."/>
            <person name="Mourier T."/>
            <person name="Naeem R."/>
            <person name="Malas T.B."/>
            <person name="Moussa E."/>
            <person name="Panigrahi A."/>
            <person name="Vermont S.J."/>
            <person name="Otto T.D."/>
            <person name="Wastling J."/>
            <person name="Pain A."/>
        </authorList>
    </citation>
    <scope>NUCLEOTIDE SEQUENCE</scope>
    <source>
        <strain evidence="2">Liverpool</strain>
    </source>
</reference>